<gene>
    <name evidence="2" type="ORF">MA20_17785</name>
</gene>
<evidence type="ECO:0000313" key="2">
    <source>
        <dbReference type="EMBL" id="KGT79184.1"/>
    </source>
</evidence>
<evidence type="ECO:0000256" key="1">
    <source>
        <dbReference type="SAM" id="MobiDB-lite"/>
    </source>
</evidence>
<reference evidence="2 3" key="1">
    <citation type="submission" date="2014-09" db="EMBL/GenBank/DDBJ databases">
        <title>Draft genome of Bradyrhizobium japonicum Is-34.</title>
        <authorList>
            <person name="Tsurumaru H."/>
            <person name="Yamakawa T."/>
            <person name="Hashimoto S."/>
            <person name="Okizaki K."/>
            <person name="Kanesaki Y."/>
            <person name="Yoshikawa H."/>
            <person name="Yajima S."/>
        </authorList>
    </citation>
    <scope>NUCLEOTIDE SEQUENCE [LARGE SCALE GENOMIC DNA]</scope>
    <source>
        <strain evidence="2 3">Is-34</strain>
    </source>
</reference>
<dbReference type="RefSeq" id="WP_041955983.1">
    <property type="nucleotide sequence ID" value="NZ_JRPN01000014.1"/>
</dbReference>
<dbReference type="Pfam" id="PF13599">
    <property type="entry name" value="Pentapeptide_4"/>
    <property type="match status" value="1"/>
</dbReference>
<accession>A0A0A3Y0U6</accession>
<feature type="compositionally biased region" description="Basic and acidic residues" evidence="1">
    <location>
        <begin position="104"/>
        <end position="116"/>
    </location>
</feature>
<dbReference type="PANTHER" id="PTHR14136">
    <property type="entry name" value="BTB_POZ DOMAIN-CONTAINING PROTEIN KCTD9"/>
    <property type="match status" value="1"/>
</dbReference>
<dbReference type="InterPro" id="IPR001646">
    <property type="entry name" value="5peptide_repeat"/>
</dbReference>
<dbReference type="Gene3D" id="2.160.20.80">
    <property type="entry name" value="E3 ubiquitin-protein ligase SopA"/>
    <property type="match status" value="1"/>
</dbReference>
<name>A0A0A3Y0U6_BRAJP</name>
<evidence type="ECO:0000313" key="3">
    <source>
        <dbReference type="Proteomes" id="UP000030377"/>
    </source>
</evidence>
<protein>
    <submittedName>
        <fullName evidence="2">Uncharacterized protein</fullName>
    </submittedName>
</protein>
<dbReference type="EMBL" id="JRPN01000014">
    <property type="protein sequence ID" value="KGT79184.1"/>
    <property type="molecule type" value="Genomic_DNA"/>
</dbReference>
<feature type="region of interest" description="Disordered" evidence="1">
    <location>
        <begin position="91"/>
        <end position="120"/>
    </location>
</feature>
<organism evidence="2 3">
    <name type="scientific">Bradyrhizobium japonicum</name>
    <dbReference type="NCBI Taxonomy" id="375"/>
    <lineage>
        <taxon>Bacteria</taxon>
        <taxon>Pseudomonadati</taxon>
        <taxon>Pseudomonadota</taxon>
        <taxon>Alphaproteobacteria</taxon>
        <taxon>Hyphomicrobiales</taxon>
        <taxon>Nitrobacteraceae</taxon>
        <taxon>Bradyrhizobium</taxon>
    </lineage>
</organism>
<proteinExistence type="predicted"/>
<dbReference type="InterPro" id="IPR051082">
    <property type="entry name" value="Pentapeptide-BTB/POZ_domain"/>
</dbReference>
<comment type="caution">
    <text evidence="2">The sequence shown here is derived from an EMBL/GenBank/DDBJ whole genome shotgun (WGS) entry which is preliminary data.</text>
</comment>
<dbReference type="SUPFAM" id="SSF141571">
    <property type="entry name" value="Pentapeptide repeat-like"/>
    <property type="match status" value="1"/>
</dbReference>
<dbReference type="AlphaFoldDB" id="A0A0A3Y0U6"/>
<dbReference type="Proteomes" id="UP000030377">
    <property type="component" value="Unassembled WGS sequence"/>
</dbReference>
<sequence>MTAANQHHEPYPSMDALRRAHEYLFDNLPTSERSGSLTEAGSMQIEEFISRAIATGAVLDTLADRREAQGLVDYWVASTFTQLQLSSLARGPASKSGDSSVVHSQRDPEYQDRPDNQLEPFNPAVVDAAAERGDAFIRGLSAKQTDLVRRVLLGVLRFPDHEQEISSRPARREELNKFGKTGQVDALLDGLKDAGILVGRPTKEGEELSLQYLALSRRWGWLAKEIDKRKNLSDLALSWIGSNRSTGALLDWRLIRRFREYGNLKQWETDFINASSRWNIIKASVALAVAIVIGVIALASSPAYEKLYVPLRVKSVVQEIEDKSIPDERKADDIRWLATYHQKLEVQGLRLAEPVKKDLHGIAAAGAQFRESKLRNVAFERATLSSASFEGAVLENVNFRNAKLDQANFDGVYLCKQADFSGADITGASFKRMKFWSDNIPIFAEAPWWQAKGWGFDEIDLLEKRYPRKDIGQNDGLKSILDRISFARTVYEKMGLDEEDKSERLASLNNQRAWTLATYGLIGDGEAEAAATAAMDYYARARDEPYLKRRGASTADTLAYILMQKPAKDDAEEKSNFTKALALLKSAAETLDDAEVIFRYAVALHVLGQDEEAILQLQKALPEKEYEPTHELLLLNKHFTGTFKKEVMNSTATINRTTAGLVTRCATLNSPN</sequence>
<dbReference type="PANTHER" id="PTHR14136:SF17">
    <property type="entry name" value="BTB_POZ DOMAIN-CONTAINING PROTEIN KCTD9"/>
    <property type="match status" value="1"/>
</dbReference>